<dbReference type="EMBL" id="VLKR01000005">
    <property type="protein sequence ID" value="TWI22770.1"/>
    <property type="molecule type" value="Genomic_DNA"/>
</dbReference>
<dbReference type="RefSeq" id="WP_088163062.1">
    <property type="nucleotide sequence ID" value="NZ_DALZSL010000002.1"/>
</dbReference>
<evidence type="ECO:0000256" key="1">
    <source>
        <dbReference type="SAM" id="SignalP"/>
    </source>
</evidence>
<accession>A0A562MSF1</accession>
<gene>
    <name evidence="2" type="ORF">IQ31_01452</name>
</gene>
<organism evidence="2 3">
    <name type="scientific">Sphingobacterium siyangense</name>
    <dbReference type="NCBI Taxonomy" id="459529"/>
    <lineage>
        <taxon>Bacteria</taxon>
        <taxon>Pseudomonadati</taxon>
        <taxon>Bacteroidota</taxon>
        <taxon>Sphingobacteriia</taxon>
        <taxon>Sphingobacteriales</taxon>
        <taxon>Sphingobacteriaceae</taxon>
        <taxon>Sphingobacterium</taxon>
    </lineage>
</organism>
<evidence type="ECO:0000313" key="3">
    <source>
        <dbReference type="Proteomes" id="UP000315908"/>
    </source>
</evidence>
<comment type="caution">
    <text evidence="2">The sequence shown here is derived from an EMBL/GenBank/DDBJ whole genome shotgun (WGS) entry which is preliminary data.</text>
</comment>
<feature type="signal peptide" evidence="1">
    <location>
        <begin position="1"/>
        <end position="20"/>
    </location>
</feature>
<sequence>MMKKIILLLLLGCGTVSTKAQELPVKSTIVRSLSSVTITCTILNIHLRPKQKRNIKLFIEKQ</sequence>
<protein>
    <submittedName>
        <fullName evidence="2">Uncharacterized protein</fullName>
    </submittedName>
</protein>
<feature type="chain" id="PRO_5022149207" evidence="1">
    <location>
        <begin position="21"/>
        <end position="62"/>
    </location>
</feature>
<dbReference type="Proteomes" id="UP000315908">
    <property type="component" value="Unassembled WGS sequence"/>
</dbReference>
<keyword evidence="1" id="KW-0732">Signal</keyword>
<name>A0A562MSF1_9SPHI</name>
<evidence type="ECO:0000313" key="2">
    <source>
        <dbReference type="EMBL" id="TWI22770.1"/>
    </source>
</evidence>
<dbReference type="AlphaFoldDB" id="A0A562MSF1"/>
<reference evidence="2 3" key="1">
    <citation type="journal article" date="2015" name="Stand. Genomic Sci.">
        <title>Genomic Encyclopedia of Bacterial and Archaeal Type Strains, Phase III: the genomes of soil and plant-associated and newly described type strains.</title>
        <authorList>
            <person name="Whitman W.B."/>
            <person name="Woyke T."/>
            <person name="Klenk H.P."/>
            <person name="Zhou Y."/>
            <person name="Lilburn T.G."/>
            <person name="Beck B.J."/>
            <person name="De Vos P."/>
            <person name="Vandamme P."/>
            <person name="Eisen J.A."/>
            <person name="Garrity G."/>
            <person name="Hugenholtz P."/>
            <person name="Kyrpides N.C."/>
        </authorList>
    </citation>
    <scope>NUCLEOTIDE SEQUENCE [LARGE SCALE GENOMIC DNA]</scope>
    <source>
        <strain evidence="2 3">CGMCC 1.6855</strain>
    </source>
</reference>
<proteinExistence type="predicted"/>